<evidence type="ECO:0000313" key="2">
    <source>
        <dbReference type="EMBL" id="KAK0454254.1"/>
    </source>
</evidence>
<dbReference type="EMBL" id="JAUEPS010000027">
    <property type="protein sequence ID" value="KAK0454254.1"/>
    <property type="molecule type" value="Genomic_DNA"/>
</dbReference>
<feature type="region of interest" description="Disordered" evidence="1">
    <location>
        <begin position="29"/>
        <end position="49"/>
    </location>
</feature>
<keyword evidence="3" id="KW-1185">Reference proteome</keyword>
<dbReference type="GeneID" id="85364393"/>
<dbReference type="InterPro" id="IPR032675">
    <property type="entry name" value="LRR_dom_sf"/>
</dbReference>
<evidence type="ECO:0008006" key="4">
    <source>
        <dbReference type="Google" id="ProtNLM"/>
    </source>
</evidence>
<dbReference type="AlphaFoldDB" id="A0AA39K6R7"/>
<organism evidence="2 3">
    <name type="scientific">Armillaria tabescens</name>
    <name type="common">Ringless honey mushroom</name>
    <name type="synonym">Agaricus tabescens</name>
    <dbReference type="NCBI Taxonomy" id="1929756"/>
    <lineage>
        <taxon>Eukaryota</taxon>
        <taxon>Fungi</taxon>
        <taxon>Dikarya</taxon>
        <taxon>Basidiomycota</taxon>
        <taxon>Agaricomycotina</taxon>
        <taxon>Agaricomycetes</taxon>
        <taxon>Agaricomycetidae</taxon>
        <taxon>Agaricales</taxon>
        <taxon>Marasmiineae</taxon>
        <taxon>Physalacriaceae</taxon>
        <taxon>Desarmillaria</taxon>
    </lineage>
</organism>
<sequence length="413" mass="46295">MAGAVPQGGFLSPEIVDKIIDQVHLFPPRSSGWNEDDDSDDEEAELDRFGDPCPKDRRLSTLLSCSLVCRTWLPRSRYHIFGTTSVSFYNHASFMRLLDSPRCTFFTSVYTLHLDENMVRNDPDRPDDLEPGYYWLHHTLPTGFLFSFPELKTLRISGARFDWASDLDLEDLLGPCDLQGVPNLTLSCCHFRNLADLAGILSSCAALVSAHLQLVCLVDPRVTLPTKFALLSPLPESLTSLKINLYTHPSLVQLISRASTSLKHLSIGIADSTTVSNPVEPLIDNIKYCSNLESVAFCPIHLQSYSREKCYKHIPIILQTITSSSITDIIMSVCANSVDDFDIFNWKSIAEILSQKKYASLQRITVDNVKEKLVAEAKKKITTKLKGLLARNPSVEIIISNDVERHETAFYGR</sequence>
<gene>
    <name evidence="2" type="ORF">EV420DRAFT_1765808</name>
</gene>
<dbReference type="SUPFAM" id="SSF52047">
    <property type="entry name" value="RNI-like"/>
    <property type="match status" value="1"/>
</dbReference>
<reference evidence="2" key="1">
    <citation type="submission" date="2023-06" db="EMBL/GenBank/DDBJ databases">
        <authorList>
            <consortium name="Lawrence Berkeley National Laboratory"/>
            <person name="Ahrendt S."/>
            <person name="Sahu N."/>
            <person name="Indic B."/>
            <person name="Wong-Bajracharya J."/>
            <person name="Merenyi Z."/>
            <person name="Ke H.-M."/>
            <person name="Monk M."/>
            <person name="Kocsube S."/>
            <person name="Drula E."/>
            <person name="Lipzen A."/>
            <person name="Balint B."/>
            <person name="Henrissat B."/>
            <person name="Andreopoulos B."/>
            <person name="Martin F.M."/>
            <person name="Harder C.B."/>
            <person name="Rigling D."/>
            <person name="Ford K.L."/>
            <person name="Foster G.D."/>
            <person name="Pangilinan J."/>
            <person name="Papanicolaou A."/>
            <person name="Barry K."/>
            <person name="LaButti K."/>
            <person name="Viragh M."/>
            <person name="Koriabine M."/>
            <person name="Yan M."/>
            <person name="Riley R."/>
            <person name="Champramary S."/>
            <person name="Plett K.L."/>
            <person name="Tsai I.J."/>
            <person name="Slot J."/>
            <person name="Sipos G."/>
            <person name="Plett J."/>
            <person name="Nagy L.G."/>
            <person name="Grigoriev I.V."/>
        </authorList>
    </citation>
    <scope>NUCLEOTIDE SEQUENCE</scope>
    <source>
        <strain evidence="2">CCBAS 213</strain>
    </source>
</reference>
<dbReference type="Proteomes" id="UP001175211">
    <property type="component" value="Unassembled WGS sequence"/>
</dbReference>
<feature type="compositionally biased region" description="Acidic residues" evidence="1">
    <location>
        <begin position="34"/>
        <end position="45"/>
    </location>
</feature>
<dbReference type="RefSeq" id="XP_060328642.1">
    <property type="nucleotide sequence ID" value="XM_060480845.1"/>
</dbReference>
<evidence type="ECO:0000313" key="3">
    <source>
        <dbReference type="Proteomes" id="UP001175211"/>
    </source>
</evidence>
<dbReference type="Gene3D" id="3.80.10.10">
    <property type="entry name" value="Ribonuclease Inhibitor"/>
    <property type="match status" value="1"/>
</dbReference>
<protein>
    <recommendedName>
        <fullName evidence="4">F-box domain-containing protein</fullName>
    </recommendedName>
</protein>
<name>A0AA39K6R7_ARMTA</name>
<comment type="caution">
    <text evidence="2">The sequence shown here is derived from an EMBL/GenBank/DDBJ whole genome shotgun (WGS) entry which is preliminary data.</text>
</comment>
<accession>A0AA39K6R7</accession>
<evidence type="ECO:0000256" key="1">
    <source>
        <dbReference type="SAM" id="MobiDB-lite"/>
    </source>
</evidence>
<proteinExistence type="predicted"/>